<organism evidence="1 2">
    <name type="scientific">Lentinula lateritia</name>
    <dbReference type="NCBI Taxonomy" id="40482"/>
    <lineage>
        <taxon>Eukaryota</taxon>
        <taxon>Fungi</taxon>
        <taxon>Dikarya</taxon>
        <taxon>Basidiomycota</taxon>
        <taxon>Agaricomycotina</taxon>
        <taxon>Agaricomycetes</taxon>
        <taxon>Agaricomycetidae</taxon>
        <taxon>Agaricales</taxon>
        <taxon>Marasmiineae</taxon>
        <taxon>Omphalotaceae</taxon>
        <taxon>Lentinula</taxon>
    </lineage>
</organism>
<dbReference type="EMBL" id="JANVFS010000012">
    <property type="protein sequence ID" value="KAJ4484250.1"/>
    <property type="molecule type" value="Genomic_DNA"/>
</dbReference>
<reference evidence="1" key="2">
    <citation type="journal article" date="2023" name="Proc. Natl. Acad. Sci. U.S.A.">
        <title>A global phylogenomic analysis of the shiitake genus Lentinula.</title>
        <authorList>
            <person name="Sierra-Patev S."/>
            <person name="Min B."/>
            <person name="Naranjo-Ortiz M."/>
            <person name="Looney B."/>
            <person name="Konkel Z."/>
            <person name="Slot J.C."/>
            <person name="Sakamoto Y."/>
            <person name="Steenwyk J.L."/>
            <person name="Rokas A."/>
            <person name="Carro J."/>
            <person name="Camarero S."/>
            <person name="Ferreira P."/>
            <person name="Molpeceres G."/>
            <person name="Ruiz-Duenas F.J."/>
            <person name="Serrano A."/>
            <person name="Henrissat B."/>
            <person name="Drula E."/>
            <person name="Hughes K.W."/>
            <person name="Mata J.L."/>
            <person name="Ishikawa N.K."/>
            <person name="Vargas-Isla R."/>
            <person name="Ushijima S."/>
            <person name="Smith C.A."/>
            <person name="Donoghue J."/>
            <person name="Ahrendt S."/>
            <person name="Andreopoulos W."/>
            <person name="He G."/>
            <person name="LaButti K."/>
            <person name="Lipzen A."/>
            <person name="Ng V."/>
            <person name="Riley R."/>
            <person name="Sandor L."/>
            <person name="Barry K."/>
            <person name="Martinez A.T."/>
            <person name="Xiao Y."/>
            <person name="Gibbons J.G."/>
            <person name="Terashima K."/>
            <person name="Grigoriev I.V."/>
            <person name="Hibbett D."/>
        </authorList>
    </citation>
    <scope>NUCLEOTIDE SEQUENCE</scope>
    <source>
        <strain evidence="1">Sp2 HRB7682 ss15</strain>
    </source>
</reference>
<dbReference type="InterPro" id="IPR044730">
    <property type="entry name" value="RNase_H-like_dom_plant"/>
</dbReference>
<dbReference type="Proteomes" id="UP001150238">
    <property type="component" value="Unassembled WGS sequence"/>
</dbReference>
<gene>
    <name evidence="1" type="ORF">C8J55DRAFT_426189</name>
</gene>
<name>A0A9W9AKT7_9AGAR</name>
<dbReference type="CDD" id="cd06222">
    <property type="entry name" value="RNase_H_like"/>
    <property type="match status" value="1"/>
</dbReference>
<dbReference type="AlphaFoldDB" id="A0A9W9AKT7"/>
<evidence type="ECO:0000313" key="2">
    <source>
        <dbReference type="Proteomes" id="UP001150238"/>
    </source>
</evidence>
<accession>A0A9W9AKT7</accession>
<reference evidence="1" key="1">
    <citation type="submission" date="2022-08" db="EMBL/GenBank/DDBJ databases">
        <authorList>
            <consortium name="DOE Joint Genome Institute"/>
            <person name="Min B."/>
            <person name="Riley R."/>
            <person name="Sierra-Patev S."/>
            <person name="Naranjo-Ortiz M."/>
            <person name="Looney B."/>
            <person name="Konkel Z."/>
            <person name="Slot J.C."/>
            <person name="Sakamoto Y."/>
            <person name="Steenwyk J.L."/>
            <person name="Rokas A."/>
            <person name="Carro J."/>
            <person name="Camarero S."/>
            <person name="Ferreira P."/>
            <person name="Molpeceres G."/>
            <person name="Ruiz-Duenas F.J."/>
            <person name="Serrano A."/>
            <person name="Henrissat B."/>
            <person name="Drula E."/>
            <person name="Hughes K.W."/>
            <person name="Mata J.L."/>
            <person name="Ishikawa N.K."/>
            <person name="Vargas-Isla R."/>
            <person name="Ushijima S."/>
            <person name="Smith C.A."/>
            <person name="Ahrendt S."/>
            <person name="Andreopoulos W."/>
            <person name="He G."/>
            <person name="Labutti K."/>
            <person name="Lipzen A."/>
            <person name="Ng V."/>
            <person name="Sandor L."/>
            <person name="Barry K."/>
            <person name="Martinez A.T."/>
            <person name="Xiao Y."/>
            <person name="Gibbons J.G."/>
            <person name="Terashima K."/>
            <person name="Hibbett D.S."/>
            <person name="Grigoriev I.V."/>
        </authorList>
    </citation>
    <scope>NUCLEOTIDE SEQUENCE</scope>
    <source>
        <strain evidence="1">Sp2 HRB7682 ss15</strain>
    </source>
</reference>
<comment type="caution">
    <text evidence="1">The sequence shown here is derived from an EMBL/GenBank/DDBJ whole genome shotgun (WGS) entry which is preliminary data.</text>
</comment>
<protein>
    <submittedName>
        <fullName evidence="1">Uncharacterized protein</fullName>
    </submittedName>
</protein>
<evidence type="ECO:0000313" key="1">
    <source>
        <dbReference type="EMBL" id="KAJ4484250.1"/>
    </source>
</evidence>
<proteinExistence type="predicted"/>
<sequence>MGFWVPCRDLGFAGKTDASSPFAHLIFYWEALTVLSALQWLISSPDYRGTAGRPFRFTFRSDSSNTVDMFNSLRAQPKYNPILIAVVDLLIDSHVDLRVVHISGSQNSVADALSRFDFDRVHELQPNITILPLETPRLALGEVKK</sequence>